<dbReference type="AlphaFoldDB" id="W2RSZ1"/>
<feature type="region of interest" description="Disordered" evidence="1">
    <location>
        <begin position="106"/>
        <end position="143"/>
    </location>
</feature>
<evidence type="ECO:0000256" key="1">
    <source>
        <dbReference type="SAM" id="MobiDB-lite"/>
    </source>
</evidence>
<feature type="compositionally biased region" description="Polar residues" evidence="1">
    <location>
        <begin position="211"/>
        <end position="226"/>
    </location>
</feature>
<dbReference type="HOGENOM" id="CLU_028829_0_0_1"/>
<dbReference type="EMBL" id="KB822722">
    <property type="protein sequence ID" value="ETN38839.1"/>
    <property type="molecule type" value="Genomic_DNA"/>
</dbReference>
<dbReference type="eggNOG" id="ENOG502RJ2Z">
    <property type="taxonomic scope" value="Eukaryota"/>
</dbReference>
<dbReference type="Proteomes" id="UP000030752">
    <property type="component" value="Unassembled WGS sequence"/>
</dbReference>
<dbReference type="InParanoid" id="W2RSZ1"/>
<protein>
    <submittedName>
        <fullName evidence="2">Uncharacterized protein</fullName>
    </submittedName>
</protein>
<feature type="region of interest" description="Disordered" evidence="1">
    <location>
        <begin position="253"/>
        <end position="445"/>
    </location>
</feature>
<feature type="compositionally biased region" description="Polar residues" evidence="1">
    <location>
        <begin position="279"/>
        <end position="294"/>
    </location>
</feature>
<accession>W2RSZ1</accession>
<dbReference type="STRING" id="1220924.W2RSZ1"/>
<name>W2RSZ1_CYPE1</name>
<feature type="compositionally biased region" description="Basic and acidic residues" evidence="1">
    <location>
        <begin position="328"/>
        <end position="351"/>
    </location>
</feature>
<evidence type="ECO:0000313" key="2">
    <source>
        <dbReference type="EMBL" id="ETN38839.1"/>
    </source>
</evidence>
<gene>
    <name evidence="2" type="ORF">HMPREF1541_06879</name>
</gene>
<proteinExistence type="predicted"/>
<dbReference type="RefSeq" id="XP_008719428.1">
    <property type="nucleotide sequence ID" value="XM_008721206.1"/>
</dbReference>
<feature type="compositionally biased region" description="Polar residues" evidence="1">
    <location>
        <begin position="253"/>
        <end position="263"/>
    </location>
</feature>
<feature type="compositionally biased region" description="Polar residues" evidence="1">
    <location>
        <begin position="412"/>
        <end position="431"/>
    </location>
</feature>
<dbReference type="VEuPathDB" id="FungiDB:HMPREF1541_06879"/>
<feature type="region of interest" description="Disordered" evidence="1">
    <location>
        <begin position="175"/>
        <end position="238"/>
    </location>
</feature>
<reference evidence="2 3" key="1">
    <citation type="submission" date="2013-03" db="EMBL/GenBank/DDBJ databases">
        <title>The Genome Sequence of Phialophora europaea CBS 101466.</title>
        <authorList>
            <consortium name="The Broad Institute Genomics Platform"/>
            <person name="Cuomo C."/>
            <person name="de Hoog S."/>
            <person name="Gorbushina A."/>
            <person name="Walker B."/>
            <person name="Young S.K."/>
            <person name="Zeng Q."/>
            <person name="Gargeya S."/>
            <person name="Fitzgerald M."/>
            <person name="Haas B."/>
            <person name="Abouelleil A."/>
            <person name="Allen A.W."/>
            <person name="Alvarado L."/>
            <person name="Arachchi H.M."/>
            <person name="Berlin A.M."/>
            <person name="Chapman S.B."/>
            <person name="Gainer-Dewar J."/>
            <person name="Goldberg J."/>
            <person name="Griggs A."/>
            <person name="Gujja S."/>
            <person name="Hansen M."/>
            <person name="Howarth C."/>
            <person name="Imamovic A."/>
            <person name="Ireland A."/>
            <person name="Larimer J."/>
            <person name="McCowan C."/>
            <person name="Murphy C."/>
            <person name="Pearson M."/>
            <person name="Poon T.W."/>
            <person name="Priest M."/>
            <person name="Roberts A."/>
            <person name="Saif S."/>
            <person name="Shea T."/>
            <person name="Sisk P."/>
            <person name="Sykes S."/>
            <person name="Wortman J."/>
            <person name="Nusbaum C."/>
            <person name="Birren B."/>
        </authorList>
    </citation>
    <scope>NUCLEOTIDE SEQUENCE [LARGE SCALE GENOMIC DNA]</scope>
    <source>
        <strain evidence="2 3">CBS 101466</strain>
    </source>
</reference>
<dbReference type="OrthoDB" id="5421971at2759"/>
<feature type="compositionally biased region" description="Basic and acidic residues" evidence="1">
    <location>
        <begin position="400"/>
        <end position="409"/>
    </location>
</feature>
<sequence length="445" mass="49463">MNPELRQTLNTLSHNFEHANQAAQENIYTFTQLYIDPCLAGFKGCLQDCTAPCFPNREDSVRRRRGRARSRGQAEYFFDFYDDWNEDEDINVGSQAWGNDELDSLLAGRGEQPKRQRGMSYGSKNRRRPGPMQPSDAEEDPTLIPGSSYLGFLERLPFKIGARVLKYRPSAANLQEHPSVHRSAAESQPLLEDDGYGTVSDPSKKGHMRQRSSTQNSRATTNSLSSRGDLILSDEEEDAVPLDDEFAVMLSRRMTNSEESSGKTGLASGKQKVSRRSTNRTASTKSARSSNHSTPSKRSRSQRSRNFTSPNPTSPSVEVMDPFPSMQELRREEDDVRKQEEMEIQQKREAAQRLAAQSGLDSSVKEAATKSAATVSSDAVEEDDGRGETRSMTDIDDTDIERNVEDLAASRDTLSSQPDRASSPASFQRPGNPTLVEPSESPDPP</sequence>
<feature type="compositionally biased region" description="Polar residues" evidence="1">
    <location>
        <begin position="304"/>
        <end position="316"/>
    </location>
</feature>
<keyword evidence="3" id="KW-1185">Reference proteome</keyword>
<organism evidence="2 3">
    <name type="scientific">Cyphellophora europaea (strain CBS 101466)</name>
    <name type="common">Phialophora europaea</name>
    <dbReference type="NCBI Taxonomy" id="1220924"/>
    <lineage>
        <taxon>Eukaryota</taxon>
        <taxon>Fungi</taxon>
        <taxon>Dikarya</taxon>
        <taxon>Ascomycota</taxon>
        <taxon>Pezizomycotina</taxon>
        <taxon>Eurotiomycetes</taxon>
        <taxon>Chaetothyriomycetidae</taxon>
        <taxon>Chaetothyriales</taxon>
        <taxon>Cyphellophoraceae</taxon>
        <taxon>Cyphellophora</taxon>
    </lineage>
</organism>
<evidence type="ECO:0000313" key="3">
    <source>
        <dbReference type="Proteomes" id="UP000030752"/>
    </source>
</evidence>
<dbReference type="GeneID" id="19974218"/>